<dbReference type="PANTHER" id="PTHR37227:SF2">
    <property type="entry name" value="OS01G0219000 PROTEIN"/>
    <property type="match status" value="1"/>
</dbReference>
<evidence type="ECO:0000313" key="2">
    <source>
        <dbReference type="Proteomes" id="UP001055712"/>
    </source>
</evidence>
<dbReference type="PANTHER" id="PTHR37227">
    <property type="entry name" value="OS01G0219000 PROTEIN"/>
    <property type="match status" value="1"/>
</dbReference>
<reference evidence="1" key="2">
    <citation type="submission" date="2020-11" db="EMBL/GenBank/DDBJ databases">
        <authorList>
            <person name="Cecchin M."/>
            <person name="Marcolungo L."/>
            <person name="Rossato M."/>
            <person name="Girolomoni L."/>
            <person name="Cosentino E."/>
            <person name="Cuine S."/>
            <person name="Li-Beisson Y."/>
            <person name="Delledonne M."/>
            <person name="Ballottari M."/>
        </authorList>
    </citation>
    <scope>NUCLEOTIDE SEQUENCE</scope>
    <source>
        <strain evidence="1">211/11P</strain>
        <tissue evidence="1">Whole cell</tissue>
    </source>
</reference>
<dbReference type="AlphaFoldDB" id="A0A9D4TIG3"/>
<proteinExistence type="predicted"/>
<name>A0A9D4TIG3_CHLVU</name>
<organism evidence="1 2">
    <name type="scientific">Chlorella vulgaris</name>
    <name type="common">Green alga</name>
    <dbReference type="NCBI Taxonomy" id="3077"/>
    <lineage>
        <taxon>Eukaryota</taxon>
        <taxon>Viridiplantae</taxon>
        <taxon>Chlorophyta</taxon>
        <taxon>core chlorophytes</taxon>
        <taxon>Trebouxiophyceae</taxon>
        <taxon>Chlorellales</taxon>
        <taxon>Chlorellaceae</taxon>
        <taxon>Chlorella clade</taxon>
        <taxon>Chlorella</taxon>
    </lineage>
</organism>
<protein>
    <recommendedName>
        <fullName evidence="3">Proteasome assembly chaperone 1</fullName>
    </recommendedName>
</protein>
<dbReference type="OrthoDB" id="514630at2759"/>
<accession>A0A9D4TIG3</accession>
<comment type="caution">
    <text evidence="1">The sequence shown here is derived from an EMBL/GenBank/DDBJ whole genome shotgun (WGS) entry which is preliminary data.</text>
</comment>
<sequence length="284" mass="29690">MVWLEDPLTADAPHRGIVEEEDEAMARELVPQYAITPQVQWTAAAVKQATVVFLVGPTACLLAGPFFQGTQALGSITMPELVRIKSPVEDEYGTSQQPVHTCSMHGPTTQTPPILLVTCPRELPQEQAAAWARFVLAELRPAAVAVACTLPAMSYCGPGSPADQDLVFSLQTAAAEGAAAAGSKLPRPLPESSLLGGLPAALLTECELQQLPAVLVTSVQMHQVADAQFLFGLGEAAMAALQRVGGDAAAAALVQQQPKPQRLAVLSAAADDVFRSSASSSIFS</sequence>
<dbReference type="Proteomes" id="UP001055712">
    <property type="component" value="Unassembled WGS sequence"/>
</dbReference>
<keyword evidence="2" id="KW-1185">Reference proteome</keyword>
<evidence type="ECO:0000313" key="1">
    <source>
        <dbReference type="EMBL" id="KAI3426309.1"/>
    </source>
</evidence>
<reference evidence="1" key="1">
    <citation type="journal article" date="2019" name="Plant J.">
        <title>Chlorella vulgaris genome assembly and annotation reveals the molecular basis for metabolic acclimation to high light conditions.</title>
        <authorList>
            <person name="Cecchin M."/>
            <person name="Marcolungo L."/>
            <person name="Rossato M."/>
            <person name="Girolomoni L."/>
            <person name="Cosentino E."/>
            <person name="Cuine S."/>
            <person name="Li-Beisson Y."/>
            <person name="Delledonne M."/>
            <person name="Ballottari M."/>
        </authorList>
    </citation>
    <scope>NUCLEOTIDE SEQUENCE</scope>
    <source>
        <strain evidence="1">211/11P</strain>
    </source>
</reference>
<evidence type="ECO:0008006" key="3">
    <source>
        <dbReference type="Google" id="ProtNLM"/>
    </source>
</evidence>
<gene>
    <name evidence="1" type="ORF">D9Q98_008682</name>
</gene>
<dbReference type="EMBL" id="SIDB01000011">
    <property type="protein sequence ID" value="KAI3426309.1"/>
    <property type="molecule type" value="Genomic_DNA"/>
</dbReference>